<name>A0A9X3IXZ6_9BACT</name>
<dbReference type="AlphaFoldDB" id="A0A9X3IXZ6"/>
<feature type="chain" id="PRO_5040772636" evidence="2">
    <location>
        <begin position="28"/>
        <end position="387"/>
    </location>
</feature>
<dbReference type="GO" id="GO:0008236">
    <property type="term" value="F:serine-type peptidase activity"/>
    <property type="evidence" value="ECO:0007669"/>
    <property type="project" value="InterPro"/>
</dbReference>
<dbReference type="PANTHER" id="PTHR11261">
    <property type="entry name" value="INTERPHOTORECEPTOR RETINOID-BINDING PROTEIN"/>
    <property type="match status" value="1"/>
</dbReference>
<evidence type="ECO:0000313" key="5">
    <source>
        <dbReference type="Proteomes" id="UP001150924"/>
    </source>
</evidence>
<feature type="region of interest" description="Disordered" evidence="1">
    <location>
        <begin position="319"/>
        <end position="387"/>
    </location>
</feature>
<keyword evidence="2" id="KW-0732">Signal</keyword>
<dbReference type="SMART" id="SM00245">
    <property type="entry name" value="TSPc"/>
    <property type="match status" value="1"/>
</dbReference>
<dbReference type="Pfam" id="PF11918">
    <property type="entry name" value="Peptidase_S41_N"/>
    <property type="match status" value="1"/>
</dbReference>
<dbReference type="Gene3D" id="3.90.226.10">
    <property type="entry name" value="2-enoyl-CoA Hydratase, Chain A, domain 1"/>
    <property type="match status" value="1"/>
</dbReference>
<comment type="caution">
    <text evidence="4">The sequence shown here is derived from an EMBL/GenBank/DDBJ whole genome shotgun (WGS) entry which is preliminary data.</text>
</comment>
<feature type="compositionally biased region" description="Gly residues" evidence="1">
    <location>
        <begin position="358"/>
        <end position="368"/>
    </location>
</feature>
<dbReference type="InterPro" id="IPR005151">
    <property type="entry name" value="Tail-specific_protease"/>
</dbReference>
<sequence length="387" mass="41537">MRLSTVIRGWLALSTLYSLGCAKAAVASPDAAPPTSGGPQMAVPKAPPPRGPDGPITAAERDEAVEALARALTAKYVFPDKANEVARAIRARRKRGEYDKITTGHALATTLTNDINEVLRDAHFHVRFSKETLPPQETEGKPSAEELARFEDFSRRMNGGFEKVERLPGNIGYLEVRGFAFPGRGFEAASAAMAFLAETDALIVDLRRNGGGSPEMVAYLCSYLFDERVHLNDLYFRPADETRQFWTAPVPGKSYVGREVYVLTSPRTGSAAEEFAYNLKNLKRATIVGEVTWGGANPGDMVRLGDHFRAFVPTGRAINPISKTNWEGGRATRHRSAGRGRAAGGPGQADRAADRQGDGPGAEGGAGGAAPRAAAEVRRGRAGGYVR</sequence>
<dbReference type="Gene3D" id="3.30.750.44">
    <property type="match status" value="1"/>
</dbReference>
<dbReference type="InterPro" id="IPR029045">
    <property type="entry name" value="ClpP/crotonase-like_dom_sf"/>
</dbReference>
<dbReference type="SUPFAM" id="SSF52096">
    <property type="entry name" value="ClpP/crotonase"/>
    <property type="match status" value="1"/>
</dbReference>
<dbReference type="Proteomes" id="UP001150924">
    <property type="component" value="Unassembled WGS sequence"/>
</dbReference>
<dbReference type="PANTHER" id="PTHR11261:SF3">
    <property type="entry name" value="RETINOL-BINDING PROTEIN 3"/>
    <property type="match status" value="1"/>
</dbReference>
<evidence type="ECO:0000256" key="1">
    <source>
        <dbReference type="SAM" id="MobiDB-lite"/>
    </source>
</evidence>
<organism evidence="4 5">
    <name type="scientific">Nannocystis pusilla</name>
    <dbReference type="NCBI Taxonomy" id="889268"/>
    <lineage>
        <taxon>Bacteria</taxon>
        <taxon>Pseudomonadati</taxon>
        <taxon>Myxococcota</taxon>
        <taxon>Polyangia</taxon>
        <taxon>Nannocystales</taxon>
        <taxon>Nannocystaceae</taxon>
        <taxon>Nannocystis</taxon>
    </lineage>
</organism>
<accession>A0A9X3IXZ6</accession>
<evidence type="ECO:0000259" key="3">
    <source>
        <dbReference type="SMART" id="SM00245"/>
    </source>
</evidence>
<evidence type="ECO:0000256" key="2">
    <source>
        <dbReference type="SAM" id="SignalP"/>
    </source>
</evidence>
<reference evidence="4" key="1">
    <citation type="submission" date="2022-11" db="EMBL/GenBank/DDBJ databases">
        <title>Minimal conservation of predation-associated metabolite biosynthetic gene clusters underscores biosynthetic potential of Myxococcota including descriptions for ten novel species: Archangium lansinium sp. nov., Myxococcus landrumus sp. nov., Nannocystis bai.</title>
        <authorList>
            <person name="Ahearne A."/>
            <person name="Stevens C."/>
            <person name="Phillips K."/>
        </authorList>
    </citation>
    <scope>NUCLEOTIDE SEQUENCE</scope>
    <source>
        <strain evidence="4">Na p29</strain>
    </source>
</reference>
<dbReference type="CDD" id="cd07563">
    <property type="entry name" value="Peptidase_S41_IRBP"/>
    <property type="match status" value="1"/>
</dbReference>
<dbReference type="Pfam" id="PF03572">
    <property type="entry name" value="Peptidase_S41"/>
    <property type="match status" value="1"/>
</dbReference>
<dbReference type="GO" id="GO:0006508">
    <property type="term" value="P:proteolysis"/>
    <property type="evidence" value="ECO:0007669"/>
    <property type="project" value="InterPro"/>
</dbReference>
<keyword evidence="5" id="KW-1185">Reference proteome</keyword>
<feature type="signal peptide" evidence="2">
    <location>
        <begin position="1"/>
        <end position="27"/>
    </location>
</feature>
<protein>
    <submittedName>
        <fullName evidence="4">S41 family peptidase</fullName>
    </submittedName>
</protein>
<proteinExistence type="predicted"/>
<dbReference type="RefSeq" id="WP_267769539.1">
    <property type="nucleotide sequence ID" value="NZ_JAPNKE010000002.1"/>
</dbReference>
<evidence type="ECO:0000313" key="4">
    <source>
        <dbReference type="EMBL" id="MCY1007034.1"/>
    </source>
</evidence>
<dbReference type="EMBL" id="JAPNKE010000002">
    <property type="protein sequence ID" value="MCY1007034.1"/>
    <property type="molecule type" value="Genomic_DNA"/>
</dbReference>
<gene>
    <name evidence="4" type="ORF">OV079_16005</name>
</gene>
<feature type="domain" description="Tail specific protease" evidence="3">
    <location>
        <begin position="140"/>
        <end position="333"/>
    </location>
</feature>
<feature type="region of interest" description="Disordered" evidence="1">
    <location>
        <begin position="28"/>
        <end position="57"/>
    </location>
</feature>